<protein>
    <submittedName>
        <fullName evidence="2">Uncharacterized protein</fullName>
    </submittedName>
</protein>
<gene>
    <name evidence="2" type="ORF">FGO68_gene2915</name>
</gene>
<reference evidence="2" key="1">
    <citation type="submission" date="2019-06" db="EMBL/GenBank/DDBJ databases">
        <authorList>
            <person name="Zheng W."/>
        </authorList>
    </citation>
    <scope>NUCLEOTIDE SEQUENCE</scope>
    <source>
        <strain evidence="2">QDHG01</strain>
    </source>
</reference>
<evidence type="ECO:0000256" key="1">
    <source>
        <dbReference type="SAM" id="Phobius"/>
    </source>
</evidence>
<keyword evidence="1" id="KW-0812">Transmembrane</keyword>
<dbReference type="AlphaFoldDB" id="A0A8J8NCA6"/>
<dbReference type="Proteomes" id="UP000785679">
    <property type="component" value="Unassembled WGS sequence"/>
</dbReference>
<keyword evidence="1" id="KW-0472">Membrane</keyword>
<dbReference type="EMBL" id="RRYP01023234">
    <property type="protein sequence ID" value="TNV72267.1"/>
    <property type="molecule type" value="Genomic_DNA"/>
</dbReference>
<keyword evidence="1" id="KW-1133">Transmembrane helix</keyword>
<comment type="caution">
    <text evidence="2">The sequence shown here is derived from an EMBL/GenBank/DDBJ whole genome shotgun (WGS) entry which is preliminary data.</text>
</comment>
<name>A0A8J8NCA6_HALGN</name>
<organism evidence="2 3">
    <name type="scientific">Halteria grandinella</name>
    <dbReference type="NCBI Taxonomy" id="5974"/>
    <lineage>
        <taxon>Eukaryota</taxon>
        <taxon>Sar</taxon>
        <taxon>Alveolata</taxon>
        <taxon>Ciliophora</taxon>
        <taxon>Intramacronucleata</taxon>
        <taxon>Spirotrichea</taxon>
        <taxon>Stichotrichia</taxon>
        <taxon>Sporadotrichida</taxon>
        <taxon>Halteriidae</taxon>
        <taxon>Halteria</taxon>
    </lineage>
</organism>
<proteinExistence type="predicted"/>
<keyword evidence="3" id="KW-1185">Reference proteome</keyword>
<evidence type="ECO:0000313" key="2">
    <source>
        <dbReference type="EMBL" id="TNV72267.1"/>
    </source>
</evidence>
<evidence type="ECO:0000313" key="3">
    <source>
        <dbReference type="Proteomes" id="UP000785679"/>
    </source>
</evidence>
<accession>A0A8J8NCA6</accession>
<sequence length="296" mass="33634">MFNLQHQPDIMEFKIRQFATCYRLFFACTLPYEALSITARIKLHEWAGQKYPEVNSYAQGFAIGAVVQQIMTPFFKLHIGNHNYKIGDAESLRAYIKQVKTHSNESAMAFIFKSPLSLIVRGGMLGTLQLGLFKELVSFLDRPNIERQANSLSQKSQNQLAREFIESVQDNNELLNRLSATGYFDQKQDLSNRQNINTYKSILVASGLTSLAIAFLITPIDIITFNQLQTRIYGAGTSNSVLRGITFMQVFRDLKSAKGLHFITGYTMASTLLRTFFVTTTMYCINNFQKSVHTED</sequence>
<feature type="transmembrane region" description="Helical" evidence="1">
    <location>
        <begin position="202"/>
        <end position="223"/>
    </location>
</feature>